<accession>A0ABN7WBW9</accession>
<proteinExistence type="predicted"/>
<dbReference type="Proteomes" id="UP000789901">
    <property type="component" value="Unassembled WGS sequence"/>
</dbReference>
<protein>
    <submittedName>
        <fullName evidence="1">6404_t:CDS:1</fullName>
    </submittedName>
</protein>
<feature type="non-terminal residue" evidence="1">
    <location>
        <position position="1"/>
    </location>
</feature>
<name>A0ABN7WBW9_GIGMA</name>
<dbReference type="EMBL" id="CAJVQB010037637">
    <property type="protein sequence ID" value="CAG8825397.1"/>
    <property type="molecule type" value="Genomic_DNA"/>
</dbReference>
<organism evidence="1 2">
    <name type="scientific">Gigaspora margarita</name>
    <dbReference type="NCBI Taxonomy" id="4874"/>
    <lineage>
        <taxon>Eukaryota</taxon>
        <taxon>Fungi</taxon>
        <taxon>Fungi incertae sedis</taxon>
        <taxon>Mucoromycota</taxon>
        <taxon>Glomeromycotina</taxon>
        <taxon>Glomeromycetes</taxon>
        <taxon>Diversisporales</taxon>
        <taxon>Gigasporaceae</taxon>
        <taxon>Gigaspora</taxon>
    </lineage>
</organism>
<comment type="caution">
    <text evidence="1">The sequence shown here is derived from an EMBL/GenBank/DDBJ whole genome shotgun (WGS) entry which is preliminary data.</text>
</comment>
<evidence type="ECO:0000313" key="2">
    <source>
        <dbReference type="Proteomes" id="UP000789901"/>
    </source>
</evidence>
<evidence type="ECO:0000313" key="1">
    <source>
        <dbReference type="EMBL" id="CAG8825397.1"/>
    </source>
</evidence>
<sequence>DNKFKVPISILAIGKHFQTIQTICKPVAVLDHDFSITIFVRPQYHINSTLTTHIADIFALVKNTQFTGAFQNEDNIKPLWTFLSAYNPVERSIATFSEKLVKITLPIDKYRTYLGSQKKIQNVKLGLRNFCYAEERLCEL</sequence>
<reference evidence="1 2" key="1">
    <citation type="submission" date="2021-06" db="EMBL/GenBank/DDBJ databases">
        <authorList>
            <person name="Kallberg Y."/>
            <person name="Tangrot J."/>
            <person name="Rosling A."/>
        </authorList>
    </citation>
    <scope>NUCLEOTIDE SEQUENCE [LARGE SCALE GENOMIC DNA]</scope>
    <source>
        <strain evidence="1 2">120-4 pot B 10/14</strain>
    </source>
</reference>
<keyword evidence="2" id="KW-1185">Reference proteome</keyword>
<gene>
    <name evidence="1" type="ORF">GMARGA_LOCUS28832</name>
</gene>